<evidence type="ECO:0000313" key="9">
    <source>
        <dbReference type="Proteomes" id="UP000310066"/>
    </source>
</evidence>
<dbReference type="Proteomes" id="UP000310066">
    <property type="component" value="Unassembled WGS sequence"/>
</dbReference>
<comment type="caution">
    <text evidence="8">The sequence shown here is derived from an EMBL/GenBank/DDBJ whole genome shotgun (WGS) entry which is preliminary data.</text>
</comment>
<dbReference type="GO" id="GO:0016491">
    <property type="term" value="F:oxidoreductase activity"/>
    <property type="evidence" value="ECO:0007669"/>
    <property type="project" value="UniProtKB-KW"/>
</dbReference>
<dbReference type="STRING" id="329885.A0A4U0UI45"/>
<proteinExistence type="inferred from homology"/>
<evidence type="ECO:0000256" key="1">
    <source>
        <dbReference type="ARBA" id="ARBA00001947"/>
    </source>
</evidence>
<dbReference type="InterPro" id="IPR011032">
    <property type="entry name" value="GroES-like_sf"/>
</dbReference>
<comment type="similarity">
    <text evidence="2 6">Belongs to the zinc-containing alcohol dehydrogenase family.</text>
</comment>
<evidence type="ECO:0000256" key="3">
    <source>
        <dbReference type="ARBA" id="ARBA00022723"/>
    </source>
</evidence>
<comment type="cofactor">
    <cofactor evidence="1 6">
        <name>Zn(2+)</name>
        <dbReference type="ChEBI" id="CHEBI:29105"/>
    </cofactor>
</comment>
<dbReference type="Pfam" id="PF08240">
    <property type="entry name" value="ADH_N"/>
    <property type="match status" value="1"/>
</dbReference>
<sequence>MPTKTEAYIARSTSLALEPVTYPDPAPTEVLVDIVAASLCHSDVRASQGTFHMKPPLILGHEGAGYVRSIGSGVSYVKPGDAVILSFASCGSCRRCEVGREPYCERLFPLNFLGEREGEGLQENIVDGRGEGVKGLFFGQSSLSRVALVRERSCVKVEGQVGREDLKRFASVGCGVQTGAGAIFNIAKPPPGSSIAIFGAGAVGLSALMAAKLTQPGSLILIDNSATKLAMIPSPLLANVQTINSASLSHHDLVAEIKNRTPDFRGLDFALDGVGHEAVTEAAYWSLDKLGTVLTIGGSATATPRFSTERTLVYGLTIRGTHQGDSVPRVMIPALIEWWRKGEFPFELLLTEFKFEELGRAIEEMKAGRVIKPLLVM</sequence>
<keyword evidence="5" id="KW-0560">Oxidoreductase</keyword>
<organism evidence="8 9">
    <name type="scientific">Friedmanniomyces endolithicus</name>
    <dbReference type="NCBI Taxonomy" id="329885"/>
    <lineage>
        <taxon>Eukaryota</taxon>
        <taxon>Fungi</taxon>
        <taxon>Dikarya</taxon>
        <taxon>Ascomycota</taxon>
        <taxon>Pezizomycotina</taxon>
        <taxon>Dothideomycetes</taxon>
        <taxon>Dothideomycetidae</taxon>
        <taxon>Mycosphaerellales</taxon>
        <taxon>Teratosphaeriaceae</taxon>
        <taxon>Friedmanniomyces</taxon>
    </lineage>
</organism>
<protein>
    <recommendedName>
        <fullName evidence="7">Enoyl reductase (ER) domain-containing protein</fullName>
    </recommendedName>
</protein>
<feature type="domain" description="Enoyl reductase (ER)" evidence="7">
    <location>
        <begin position="12"/>
        <end position="375"/>
    </location>
</feature>
<gene>
    <name evidence="8" type="ORF">B0A54_12553</name>
</gene>
<dbReference type="SMART" id="SM00829">
    <property type="entry name" value="PKS_ER"/>
    <property type="match status" value="1"/>
</dbReference>
<dbReference type="InterPro" id="IPR020843">
    <property type="entry name" value="ER"/>
</dbReference>
<evidence type="ECO:0000256" key="2">
    <source>
        <dbReference type="ARBA" id="ARBA00008072"/>
    </source>
</evidence>
<evidence type="ECO:0000256" key="5">
    <source>
        <dbReference type="ARBA" id="ARBA00023002"/>
    </source>
</evidence>
<dbReference type="GO" id="GO:0008270">
    <property type="term" value="F:zinc ion binding"/>
    <property type="evidence" value="ECO:0007669"/>
    <property type="project" value="InterPro"/>
</dbReference>
<dbReference type="SUPFAM" id="SSF50129">
    <property type="entry name" value="GroES-like"/>
    <property type="match status" value="1"/>
</dbReference>
<dbReference type="AlphaFoldDB" id="A0A4U0UI45"/>
<evidence type="ECO:0000256" key="4">
    <source>
        <dbReference type="ARBA" id="ARBA00022833"/>
    </source>
</evidence>
<dbReference type="InterPro" id="IPR036291">
    <property type="entry name" value="NAD(P)-bd_dom_sf"/>
</dbReference>
<accession>A0A4U0UI45</accession>
<evidence type="ECO:0000259" key="7">
    <source>
        <dbReference type="SMART" id="SM00829"/>
    </source>
</evidence>
<dbReference type="EMBL" id="NAJP01000071">
    <property type="protein sequence ID" value="TKA35278.1"/>
    <property type="molecule type" value="Genomic_DNA"/>
</dbReference>
<dbReference type="Gene3D" id="3.90.180.10">
    <property type="entry name" value="Medium-chain alcohol dehydrogenases, catalytic domain"/>
    <property type="match status" value="1"/>
</dbReference>
<dbReference type="PANTHER" id="PTHR43350:SF2">
    <property type="entry name" value="GROES-LIKE ZINC-BINDING ALCOHOL DEHYDROGENASE FAMILY PROTEIN"/>
    <property type="match status" value="1"/>
</dbReference>
<keyword evidence="3 6" id="KW-0479">Metal-binding</keyword>
<keyword evidence="4 6" id="KW-0862">Zinc</keyword>
<reference evidence="8 9" key="1">
    <citation type="submission" date="2017-03" db="EMBL/GenBank/DDBJ databases">
        <title>Genomes of endolithic fungi from Antarctica.</title>
        <authorList>
            <person name="Coleine C."/>
            <person name="Masonjones S."/>
            <person name="Stajich J.E."/>
        </authorList>
    </citation>
    <scope>NUCLEOTIDE SEQUENCE [LARGE SCALE GENOMIC DNA]</scope>
    <source>
        <strain evidence="8 9">CCFEE 5311</strain>
    </source>
</reference>
<name>A0A4U0UI45_9PEZI</name>
<dbReference type="InterPro" id="IPR013149">
    <property type="entry name" value="ADH-like_C"/>
</dbReference>
<evidence type="ECO:0000313" key="8">
    <source>
        <dbReference type="EMBL" id="TKA35278.1"/>
    </source>
</evidence>
<dbReference type="PROSITE" id="PS00059">
    <property type="entry name" value="ADH_ZINC"/>
    <property type="match status" value="1"/>
</dbReference>
<dbReference type="InterPro" id="IPR002328">
    <property type="entry name" value="ADH_Zn_CS"/>
</dbReference>
<dbReference type="SUPFAM" id="SSF51735">
    <property type="entry name" value="NAD(P)-binding Rossmann-fold domains"/>
    <property type="match status" value="1"/>
</dbReference>
<evidence type="ECO:0000256" key="6">
    <source>
        <dbReference type="RuleBase" id="RU361277"/>
    </source>
</evidence>
<dbReference type="OrthoDB" id="1560166at2759"/>
<dbReference type="Pfam" id="PF00107">
    <property type="entry name" value="ADH_zinc_N"/>
    <property type="match status" value="1"/>
</dbReference>
<dbReference type="Gene3D" id="3.40.50.720">
    <property type="entry name" value="NAD(P)-binding Rossmann-like Domain"/>
    <property type="match status" value="1"/>
</dbReference>
<dbReference type="InterPro" id="IPR013154">
    <property type="entry name" value="ADH-like_N"/>
</dbReference>
<dbReference type="PANTHER" id="PTHR43350">
    <property type="entry name" value="NAD-DEPENDENT ALCOHOL DEHYDROGENASE"/>
    <property type="match status" value="1"/>
</dbReference>